<dbReference type="Pfam" id="PF04542">
    <property type="entry name" value="Sigma70_r2"/>
    <property type="match status" value="1"/>
</dbReference>
<dbReference type="GO" id="GO:0006352">
    <property type="term" value="P:DNA-templated transcription initiation"/>
    <property type="evidence" value="ECO:0007669"/>
    <property type="project" value="InterPro"/>
</dbReference>
<dbReference type="Gene3D" id="1.10.1740.10">
    <property type="match status" value="1"/>
</dbReference>
<organism evidence="8 9">
    <name type="scientific">Candidatus Staskawiczbacteria bacterium RIFOXYD1_FULL_32_13</name>
    <dbReference type="NCBI Taxonomy" id="1802234"/>
    <lineage>
        <taxon>Bacteria</taxon>
        <taxon>Candidatus Staskawicziibacteriota</taxon>
    </lineage>
</organism>
<protein>
    <recommendedName>
        <fullName evidence="10">RNA polymerase sigma factor</fullName>
    </recommendedName>
</protein>
<accession>A0A1G2JQ82</accession>
<reference evidence="8 9" key="1">
    <citation type="journal article" date="2016" name="Nat. Commun.">
        <title>Thousands of microbial genomes shed light on interconnected biogeochemical processes in an aquifer system.</title>
        <authorList>
            <person name="Anantharaman K."/>
            <person name="Brown C.T."/>
            <person name="Hug L.A."/>
            <person name="Sharon I."/>
            <person name="Castelle C.J."/>
            <person name="Probst A.J."/>
            <person name="Thomas B.C."/>
            <person name="Singh A."/>
            <person name="Wilkins M.J."/>
            <person name="Karaoz U."/>
            <person name="Brodie E.L."/>
            <person name="Williams K.H."/>
            <person name="Hubbard S.S."/>
            <person name="Banfield J.F."/>
        </authorList>
    </citation>
    <scope>NUCLEOTIDE SEQUENCE [LARGE SCALE GENOMIC DNA]</scope>
</reference>
<dbReference type="SUPFAM" id="SSF88659">
    <property type="entry name" value="Sigma3 and sigma4 domains of RNA polymerase sigma factors"/>
    <property type="match status" value="1"/>
</dbReference>
<dbReference type="InterPro" id="IPR013249">
    <property type="entry name" value="RNA_pol_sigma70_r4_t2"/>
</dbReference>
<evidence type="ECO:0000256" key="2">
    <source>
        <dbReference type="ARBA" id="ARBA00023015"/>
    </source>
</evidence>
<evidence type="ECO:0000256" key="3">
    <source>
        <dbReference type="ARBA" id="ARBA00023082"/>
    </source>
</evidence>
<evidence type="ECO:0000256" key="4">
    <source>
        <dbReference type="ARBA" id="ARBA00023125"/>
    </source>
</evidence>
<dbReference type="CDD" id="cd06171">
    <property type="entry name" value="Sigma70_r4"/>
    <property type="match status" value="1"/>
</dbReference>
<keyword evidence="5" id="KW-0804">Transcription</keyword>
<dbReference type="InterPro" id="IPR036388">
    <property type="entry name" value="WH-like_DNA-bd_sf"/>
</dbReference>
<dbReference type="Proteomes" id="UP000178935">
    <property type="component" value="Unassembled WGS sequence"/>
</dbReference>
<dbReference type="SUPFAM" id="SSF88946">
    <property type="entry name" value="Sigma2 domain of RNA polymerase sigma factors"/>
    <property type="match status" value="1"/>
</dbReference>
<dbReference type="PANTHER" id="PTHR43133:SF8">
    <property type="entry name" value="RNA POLYMERASE SIGMA FACTOR HI_1459-RELATED"/>
    <property type="match status" value="1"/>
</dbReference>
<gene>
    <name evidence="8" type="ORF">A2561_02655</name>
</gene>
<keyword evidence="4" id="KW-0238">DNA-binding</keyword>
<keyword evidence="2" id="KW-0805">Transcription regulation</keyword>
<proteinExistence type="inferred from homology"/>
<sequence length="172" mass="19702">MVDDKKVQFSTIYDQYIDKIYRFVYLKVSSQEIAEDITSKVFLKGWESYSKQSDIVNPGAFLYRIASNAVIDHYREKGKMKVVSTEMAPQIVDGRTSIHESAILSSDVLIVRSAIQNIKEEYKDIIIWHYLDGMDVKEIADIIEKPAGTVRVMLHRGLKALKDELKGKIQEA</sequence>
<comment type="similarity">
    <text evidence="1">Belongs to the sigma-70 factor family. ECF subfamily.</text>
</comment>
<evidence type="ECO:0000256" key="1">
    <source>
        <dbReference type="ARBA" id="ARBA00010641"/>
    </source>
</evidence>
<keyword evidence="3" id="KW-0731">Sigma factor</keyword>
<dbReference type="InterPro" id="IPR013324">
    <property type="entry name" value="RNA_pol_sigma_r3/r4-like"/>
</dbReference>
<evidence type="ECO:0000313" key="8">
    <source>
        <dbReference type="EMBL" id="OGZ89307.1"/>
    </source>
</evidence>
<evidence type="ECO:0000256" key="5">
    <source>
        <dbReference type="ARBA" id="ARBA00023163"/>
    </source>
</evidence>
<dbReference type="Gene3D" id="1.10.10.10">
    <property type="entry name" value="Winged helix-like DNA-binding domain superfamily/Winged helix DNA-binding domain"/>
    <property type="match status" value="1"/>
</dbReference>
<dbReference type="GO" id="GO:0016987">
    <property type="term" value="F:sigma factor activity"/>
    <property type="evidence" value="ECO:0007669"/>
    <property type="project" value="UniProtKB-KW"/>
</dbReference>
<dbReference type="Pfam" id="PF08281">
    <property type="entry name" value="Sigma70_r4_2"/>
    <property type="match status" value="1"/>
</dbReference>
<dbReference type="PANTHER" id="PTHR43133">
    <property type="entry name" value="RNA POLYMERASE ECF-TYPE SIGMA FACTO"/>
    <property type="match status" value="1"/>
</dbReference>
<dbReference type="GO" id="GO:0003677">
    <property type="term" value="F:DNA binding"/>
    <property type="evidence" value="ECO:0007669"/>
    <property type="project" value="UniProtKB-KW"/>
</dbReference>
<dbReference type="InterPro" id="IPR013325">
    <property type="entry name" value="RNA_pol_sigma_r2"/>
</dbReference>
<dbReference type="EMBL" id="MHPU01000008">
    <property type="protein sequence ID" value="OGZ89307.1"/>
    <property type="molecule type" value="Genomic_DNA"/>
</dbReference>
<dbReference type="AlphaFoldDB" id="A0A1G2JQ82"/>
<name>A0A1G2JQ82_9BACT</name>
<dbReference type="InterPro" id="IPR007627">
    <property type="entry name" value="RNA_pol_sigma70_r2"/>
</dbReference>
<dbReference type="InterPro" id="IPR014284">
    <property type="entry name" value="RNA_pol_sigma-70_dom"/>
</dbReference>
<comment type="caution">
    <text evidence="8">The sequence shown here is derived from an EMBL/GenBank/DDBJ whole genome shotgun (WGS) entry which is preliminary data.</text>
</comment>
<dbReference type="NCBIfam" id="TIGR02937">
    <property type="entry name" value="sigma70-ECF"/>
    <property type="match status" value="1"/>
</dbReference>
<evidence type="ECO:0008006" key="10">
    <source>
        <dbReference type="Google" id="ProtNLM"/>
    </source>
</evidence>
<feature type="domain" description="RNA polymerase sigma factor 70 region 4 type 2" evidence="7">
    <location>
        <begin position="110"/>
        <end position="161"/>
    </location>
</feature>
<evidence type="ECO:0000313" key="9">
    <source>
        <dbReference type="Proteomes" id="UP000178935"/>
    </source>
</evidence>
<evidence type="ECO:0000259" key="7">
    <source>
        <dbReference type="Pfam" id="PF08281"/>
    </source>
</evidence>
<dbReference type="InterPro" id="IPR039425">
    <property type="entry name" value="RNA_pol_sigma-70-like"/>
</dbReference>
<feature type="domain" description="RNA polymerase sigma-70 region 2" evidence="6">
    <location>
        <begin position="12"/>
        <end position="78"/>
    </location>
</feature>
<evidence type="ECO:0000259" key="6">
    <source>
        <dbReference type="Pfam" id="PF04542"/>
    </source>
</evidence>